<keyword evidence="3" id="KW-1185">Reference proteome</keyword>
<keyword evidence="1" id="KW-0472">Membrane</keyword>
<gene>
    <name evidence="2" type="ORF">OBBRIDRAFT_711151</name>
</gene>
<reference evidence="2 3" key="1">
    <citation type="submission" date="2016-07" db="EMBL/GenBank/DDBJ databases">
        <title>Draft genome of the white-rot fungus Obba rivulosa 3A-2.</title>
        <authorList>
            <consortium name="DOE Joint Genome Institute"/>
            <person name="Miettinen O."/>
            <person name="Riley R."/>
            <person name="Acob R."/>
            <person name="Barry K."/>
            <person name="Cullen D."/>
            <person name="De Vries R."/>
            <person name="Hainaut M."/>
            <person name="Hatakka A."/>
            <person name="Henrissat B."/>
            <person name="Hilden K."/>
            <person name="Kuo R."/>
            <person name="Labutti K."/>
            <person name="Lipzen A."/>
            <person name="Makela M.R."/>
            <person name="Sandor L."/>
            <person name="Spatafora J.W."/>
            <person name="Grigoriev I.V."/>
            <person name="Hibbett D.S."/>
        </authorList>
    </citation>
    <scope>NUCLEOTIDE SEQUENCE [LARGE SCALE GENOMIC DNA]</scope>
    <source>
        <strain evidence="2 3">3A-2</strain>
    </source>
</reference>
<feature type="transmembrane region" description="Helical" evidence="1">
    <location>
        <begin position="108"/>
        <end position="128"/>
    </location>
</feature>
<dbReference type="EMBL" id="KV722412">
    <property type="protein sequence ID" value="OCH90101.1"/>
    <property type="molecule type" value="Genomic_DNA"/>
</dbReference>
<feature type="non-terminal residue" evidence="2">
    <location>
        <position position="1"/>
    </location>
</feature>
<evidence type="ECO:0000313" key="3">
    <source>
        <dbReference type="Proteomes" id="UP000250043"/>
    </source>
</evidence>
<organism evidence="2 3">
    <name type="scientific">Obba rivulosa</name>
    <dbReference type="NCBI Taxonomy" id="1052685"/>
    <lineage>
        <taxon>Eukaryota</taxon>
        <taxon>Fungi</taxon>
        <taxon>Dikarya</taxon>
        <taxon>Basidiomycota</taxon>
        <taxon>Agaricomycotina</taxon>
        <taxon>Agaricomycetes</taxon>
        <taxon>Polyporales</taxon>
        <taxon>Gelatoporiaceae</taxon>
        <taxon>Obba</taxon>
    </lineage>
</organism>
<proteinExistence type="predicted"/>
<name>A0A8E2DKI5_9APHY</name>
<dbReference type="OrthoDB" id="3269446at2759"/>
<feature type="transmembrane region" description="Helical" evidence="1">
    <location>
        <begin position="73"/>
        <end position="96"/>
    </location>
</feature>
<feature type="transmembrane region" description="Helical" evidence="1">
    <location>
        <begin position="148"/>
        <end position="171"/>
    </location>
</feature>
<keyword evidence="1" id="KW-1133">Transmembrane helix</keyword>
<feature type="transmembrane region" description="Helical" evidence="1">
    <location>
        <begin position="30"/>
        <end position="53"/>
    </location>
</feature>
<evidence type="ECO:0000256" key="1">
    <source>
        <dbReference type="SAM" id="Phobius"/>
    </source>
</evidence>
<feature type="transmembrane region" description="Helical" evidence="1">
    <location>
        <begin position="219"/>
        <end position="238"/>
    </location>
</feature>
<dbReference type="Proteomes" id="UP000250043">
    <property type="component" value="Unassembled WGS sequence"/>
</dbReference>
<accession>A0A8E2DKI5</accession>
<feature type="non-terminal residue" evidence="2">
    <location>
        <position position="242"/>
    </location>
</feature>
<evidence type="ECO:0000313" key="2">
    <source>
        <dbReference type="EMBL" id="OCH90101.1"/>
    </source>
</evidence>
<feature type="transmembrane region" description="Helical" evidence="1">
    <location>
        <begin position="192"/>
        <end position="213"/>
    </location>
</feature>
<protein>
    <submittedName>
        <fullName evidence="2">Uncharacterized protein</fullName>
    </submittedName>
</protein>
<keyword evidence="1" id="KW-0812">Transmembrane</keyword>
<sequence>ILLGMHLITFFNSLWIQLFRRREKGRRPNWLLVVVTLSMGIIGVLNASTDLALNNKVFVMTGGDVSLYTDLSYWMNLIQTCCQILQPIIGDAMLVYRFWAVYGRKWKATVPFIVLWLGASSMLAMIFILSVNTKNPAGLNFSLFTPYIAAGLSLTVGNNIIATSLIAYRLWKVSCAIRAHISGRHLHLVMRIVIESGLLYTVTIIIFLGSTVSRSNADYIFGGVVVQITGIAFNLIIIRVSN</sequence>
<dbReference type="AlphaFoldDB" id="A0A8E2DKI5"/>